<accession>A0ABD6TN69</accession>
<proteinExistence type="predicted"/>
<dbReference type="Proteomes" id="UP000225062">
    <property type="component" value="Unassembled WGS sequence"/>
</dbReference>
<dbReference type="AlphaFoldDB" id="A0ABD6TN69"/>
<organism evidence="1 2">
    <name type="scientific">Bacillus wiedmannii</name>
    <dbReference type="NCBI Taxonomy" id="1890302"/>
    <lineage>
        <taxon>Bacteria</taxon>
        <taxon>Bacillati</taxon>
        <taxon>Bacillota</taxon>
        <taxon>Bacilli</taxon>
        <taxon>Bacillales</taxon>
        <taxon>Bacillaceae</taxon>
        <taxon>Bacillus</taxon>
        <taxon>Bacillus cereus group</taxon>
    </lineage>
</organism>
<gene>
    <name evidence="1" type="ORF">COI74_17635</name>
</gene>
<dbReference type="EMBL" id="NUUI01000031">
    <property type="protein sequence ID" value="PHG19404.1"/>
    <property type="molecule type" value="Genomic_DNA"/>
</dbReference>
<sequence length="85" mass="10430">MRDAGEIYSSSICRSMTKYIGNFFKNKVKFVDKFFEKHFMNMSFRMLFHSHCIENNRLSCRKVKVKKRKNLYIYLVSYFETQYNI</sequence>
<comment type="caution">
    <text evidence="1">The sequence shown here is derived from an EMBL/GenBank/DDBJ whole genome shotgun (WGS) entry which is preliminary data.</text>
</comment>
<name>A0ABD6TN69_9BACI</name>
<evidence type="ECO:0000313" key="2">
    <source>
        <dbReference type="Proteomes" id="UP000225062"/>
    </source>
</evidence>
<evidence type="ECO:0008006" key="3">
    <source>
        <dbReference type="Google" id="ProtNLM"/>
    </source>
</evidence>
<evidence type="ECO:0000313" key="1">
    <source>
        <dbReference type="EMBL" id="PHG19404.1"/>
    </source>
</evidence>
<reference evidence="1 2" key="1">
    <citation type="submission" date="2017-09" db="EMBL/GenBank/DDBJ databases">
        <title>Large-scale bioinformatics analysis of Bacillus genomes uncovers conserved roles of natural products in bacterial physiology.</title>
        <authorList>
            <consortium name="Agbiome Team Llc"/>
            <person name="Bleich R.M."/>
            <person name="Grubbs K.J."/>
            <person name="Santa Maria K.C."/>
            <person name="Allen S.E."/>
            <person name="Farag S."/>
            <person name="Shank E.A."/>
            <person name="Bowers A."/>
        </authorList>
    </citation>
    <scope>NUCLEOTIDE SEQUENCE [LARGE SCALE GENOMIC DNA]</scope>
    <source>
        <strain evidence="1 2">AFS032503</strain>
    </source>
</reference>
<protein>
    <recommendedName>
        <fullName evidence="3">Transposase</fullName>
    </recommendedName>
</protein>